<organism evidence="7 8">
    <name type="scientific">Parthenolecanium corni</name>
    <dbReference type="NCBI Taxonomy" id="536013"/>
    <lineage>
        <taxon>Eukaryota</taxon>
        <taxon>Metazoa</taxon>
        <taxon>Ecdysozoa</taxon>
        <taxon>Arthropoda</taxon>
        <taxon>Hexapoda</taxon>
        <taxon>Insecta</taxon>
        <taxon>Pterygota</taxon>
        <taxon>Neoptera</taxon>
        <taxon>Paraneoptera</taxon>
        <taxon>Hemiptera</taxon>
        <taxon>Sternorrhyncha</taxon>
        <taxon>Coccoidea</taxon>
        <taxon>Coccidae</taxon>
        <taxon>Parthenolecanium</taxon>
    </lineage>
</organism>
<dbReference type="Pfam" id="PF00071">
    <property type="entry name" value="Ras"/>
    <property type="match status" value="1"/>
</dbReference>
<dbReference type="GO" id="GO:0005525">
    <property type="term" value="F:GTP binding"/>
    <property type="evidence" value="ECO:0007669"/>
    <property type="project" value="InterPro"/>
</dbReference>
<feature type="region of interest" description="Disordered" evidence="5">
    <location>
        <begin position="107"/>
        <end position="181"/>
    </location>
</feature>
<dbReference type="InterPro" id="IPR018972">
    <property type="entry name" value="Sas10_C_dom"/>
</dbReference>
<feature type="region of interest" description="Disordered" evidence="5">
    <location>
        <begin position="203"/>
        <end position="223"/>
    </location>
</feature>
<accession>A0AAN9XXI6</accession>
<keyword evidence="4" id="KW-0539">Nucleus</keyword>
<evidence type="ECO:0000256" key="5">
    <source>
        <dbReference type="SAM" id="MobiDB-lite"/>
    </source>
</evidence>
<gene>
    <name evidence="7" type="ORF">V9T40_014615</name>
</gene>
<keyword evidence="3" id="KW-0597">Phosphoprotein</keyword>
<evidence type="ECO:0000259" key="6">
    <source>
        <dbReference type="Pfam" id="PF09368"/>
    </source>
</evidence>
<proteinExistence type="inferred from homology"/>
<dbReference type="EMBL" id="JBBCAQ010000038">
    <property type="protein sequence ID" value="KAK7572143.1"/>
    <property type="molecule type" value="Genomic_DNA"/>
</dbReference>
<dbReference type="AlphaFoldDB" id="A0AAN9XXI6"/>
<dbReference type="PANTHER" id="PTHR13237:SF8">
    <property type="entry name" value="SOMETHING ABOUT SILENCING PROTEIN 10"/>
    <property type="match status" value="1"/>
</dbReference>
<feature type="domain" description="Sas10 C-terminal" evidence="6">
    <location>
        <begin position="439"/>
        <end position="511"/>
    </location>
</feature>
<dbReference type="SMART" id="SM00174">
    <property type="entry name" value="RHO"/>
    <property type="match status" value="1"/>
</dbReference>
<dbReference type="SUPFAM" id="SSF52540">
    <property type="entry name" value="P-loop containing nucleoside triphosphate hydrolases"/>
    <property type="match status" value="1"/>
</dbReference>
<comment type="caution">
    <text evidence="7">The sequence shown here is derived from an EMBL/GenBank/DDBJ whole genome shotgun (WGS) entry which is preliminary data.</text>
</comment>
<dbReference type="PROSITE" id="PS51419">
    <property type="entry name" value="RAB"/>
    <property type="match status" value="1"/>
</dbReference>
<evidence type="ECO:0000256" key="2">
    <source>
        <dbReference type="ARBA" id="ARBA00010979"/>
    </source>
</evidence>
<dbReference type="GO" id="GO:0032040">
    <property type="term" value="C:small-subunit processome"/>
    <property type="evidence" value="ECO:0007669"/>
    <property type="project" value="TreeGrafter"/>
</dbReference>
<evidence type="ECO:0000256" key="3">
    <source>
        <dbReference type="ARBA" id="ARBA00022553"/>
    </source>
</evidence>
<evidence type="ECO:0000256" key="4">
    <source>
        <dbReference type="ARBA" id="ARBA00023242"/>
    </source>
</evidence>
<feature type="compositionally biased region" description="Acidic residues" evidence="5">
    <location>
        <begin position="137"/>
        <end position="169"/>
    </location>
</feature>
<dbReference type="Proteomes" id="UP001367676">
    <property type="component" value="Unassembled WGS sequence"/>
</dbReference>
<protein>
    <recommendedName>
        <fullName evidence="6">Sas10 C-terminal domain-containing protein</fullName>
    </recommendedName>
</protein>
<dbReference type="PANTHER" id="PTHR13237">
    <property type="entry name" value="SOMETHING ABOUT SILENCING PROTEIN 10-RELATED"/>
    <property type="match status" value="1"/>
</dbReference>
<dbReference type="Pfam" id="PF04000">
    <property type="entry name" value="Sas10_Utp3"/>
    <property type="match status" value="1"/>
</dbReference>
<keyword evidence="8" id="KW-1185">Reference proteome</keyword>
<comment type="subcellular location">
    <subcellularLocation>
        <location evidence="1">Nucleus</location>
    </subcellularLocation>
</comment>
<sequence length="513" mass="58940">MPGDINIKTVLLGSSKAGKTSLVRRYESVTRTFYRNANAAIVCYDVTNPKSWIRAKNWVTELRQFEEKCVIYLCATKLDLVKETAASRAIPESVLATYITKIGSDDDESDGVLDNLSEESDESSEEEVLALHSDANSSDEEIDEGSDMSDGASQEDDEENRISDSDLDQPNDNLPNSKAWGQKKRAFYHGDALNDKRDYLNEEDEEAAKLEEEEAKTTQKRWASELDSADLSLDLLADDIAKKKEERDVKEEKIVVDLSQMNQQEKLKLLKKESPQFLTLIEDYKRLMKFLQDDLQPVMKHLTPRQLKNSSAGTFLKTYYKTIFNYCTNISFYIYLKSQRADPESHPILKWILRYQEMLRRLEPTYEAQIKPQIELILNGNYDFGKMNRKKNEKSVSVNSNGVEATSNRENVNGNVAANGTRELISDDDMDFDDEDENDGKRPITYQIAKNKGLTPHRKKELRNPRVKHRMKYRKAKIRRKGQIREVRKELQKYSGEISGIKASVIKSVKLKN</sequence>
<dbReference type="SMART" id="SM00175">
    <property type="entry name" value="RAB"/>
    <property type="match status" value="1"/>
</dbReference>
<feature type="compositionally biased region" description="Acidic residues" evidence="5">
    <location>
        <begin position="107"/>
        <end position="128"/>
    </location>
</feature>
<name>A0AAN9XXI6_9HEMI</name>
<reference evidence="7 8" key="1">
    <citation type="submission" date="2024-03" db="EMBL/GenBank/DDBJ databases">
        <title>Adaptation during the transition from Ophiocordyceps entomopathogen to insect associate is accompanied by gene loss and intensified selection.</title>
        <authorList>
            <person name="Ward C.M."/>
            <person name="Onetto C.A."/>
            <person name="Borneman A.R."/>
        </authorList>
    </citation>
    <scope>NUCLEOTIDE SEQUENCE [LARGE SCALE GENOMIC DNA]</scope>
    <source>
        <strain evidence="7">AWRI1</strain>
        <tissue evidence="7">Single Adult Female</tissue>
    </source>
</reference>
<evidence type="ECO:0000313" key="8">
    <source>
        <dbReference type="Proteomes" id="UP001367676"/>
    </source>
</evidence>
<dbReference type="InterPro" id="IPR007146">
    <property type="entry name" value="Sas10/Utp3/C1D"/>
</dbReference>
<dbReference type="Gene3D" id="3.40.50.300">
    <property type="entry name" value="P-loop containing nucleotide triphosphate hydrolases"/>
    <property type="match status" value="1"/>
</dbReference>
<dbReference type="InterPro" id="IPR027417">
    <property type="entry name" value="P-loop_NTPase"/>
</dbReference>
<dbReference type="GO" id="GO:0003924">
    <property type="term" value="F:GTPase activity"/>
    <property type="evidence" value="ECO:0007669"/>
    <property type="project" value="InterPro"/>
</dbReference>
<feature type="compositionally biased region" description="Acidic residues" evidence="5">
    <location>
        <begin position="203"/>
        <end position="214"/>
    </location>
</feature>
<evidence type="ECO:0000313" key="7">
    <source>
        <dbReference type="EMBL" id="KAK7572143.1"/>
    </source>
</evidence>
<dbReference type="Pfam" id="PF09368">
    <property type="entry name" value="Sas10"/>
    <property type="match status" value="1"/>
</dbReference>
<evidence type="ECO:0000256" key="1">
    <source>
        <dbReference type="ARBA" id="ARBA00004123"/>
    </source>
</evidence>
<dbReference type="InterPro" id="IPR001806">
    <property type="entry name" value="Small_GTPase"/>
</dbReference>
<dbReference type="GO" id="GO:0000462">
    <property type="term" value="P:maturation of SSU-rRNA from tricistronic rRNA transcript (SSU-rRNA, 5.8S rRNA, LSU-rRNA)"/>
    <property type="evidence" value="ECO:0007669"/>
    <property type="project" value="TreeGrafter"/>
</dbReference>
<comment type="similarity">
    <text evidence="2">Belongs to the SAS10 family.</text>
</comment>